<accession>A0AAX4JBC8</accession>
<reference evidence="2" key="1">
    <citation type="journal article" date="2024" name="BMC Genomics">
        <title>Functional annotation of a divergent genome using sequence and structure-based similarity.</title>
        <authorList>
            <person name="Svedberg D."/>
            <person name="Winiger R.R."/>
            <person name="Berg A."/>
            <person name="Sharma H."/>
            <person name="Tellgren-Roth C."/>
            <person name="Debrunner-Vossbrinck B.A."/>
            <person name="Vossbrinck C.R."/>
            <person name="Barandun J."/>
        </authorList>
    </citation>
    <scope>NUCLEOTIDE SEQUENCE</scope>
    <source>
        <strain evidence="2">Illinois isolate</strain>
    </source>
</reference>
<keyword evidence="1" id="KW-0732">Signal</keyword>
<organism evidence="2 3">
    <name type="scientific">Vairimorpha necatrix</name>
    <dbReference type="NCBI Taxonomy" id="6039"/>
    <lineage>
        <taxon>Eukaryota</taxon>
        <taxon>Fungi</taxon>
        <taxon>Fungi incertae sedis</taxon>
        <taxon>Microsporidia</taxon>
        <taxon>Nosematidae</taxon>
        <taxon>Vairimorpha</taxon>
    </lineage>
</organism>
<name>A0AAX4JBC8_9MICR</name>
<evidence type="ECO:0000313" key="3">
    <source>
        <dbReference type="Proteomes" id="UP001334084"/>
    </source>
</evidence>
<keyword evidence="3" id="KW-1185">Reference proteome</keyword>
<gene>
    <name evidence="2" type="ORF">VNE69_04110</name>
</gene>
<dbReference type="EMBL" id="CP142729">
    <property type="protein sequence ID" value="WUR03284.1"/>
    <property type="molecule type" value="Genomic_DNA"/>
</dbReference>
<evidence type="ECO:0000256" key="1">
    <source>
        <dbReference type="SAM" id="SignalP"/>
    </source>
</evidence>
<feature type="chain" id="PRO_5043399564" evidence="1">
    <location>
        <begin position="16"/>
        <end position="498"/>
    </location>
</feature>
<dbReference type="AlphaFoldDB" id="A0AAX4JBC8"/>
<dbReference type="Proteomes" id="UP001334084">
    <property type="component" value="Chromosome 4"/>
</dbReference>
<dbReference type="KEGG" id="vnx:VNE69_04110"/>
<protein>
    <submittedName>
        <fullName evidence="2">SP-containing protein</fullName>
    </submittedName>
</protein>
<feature type="signal peptide" evidence="1">
    <location>
        <begin position="1"/>
        <end position="15"/>
    </location>
</feature>
<sequence>MMVLNIFLIVFLANATENLSNKLLNIVNKMKLNKQYDEFDILKTYEIDYISYNDTNLDIDKIELNNNVTQTEIIISNYEDTIDECIEMLYNNKNVKQGHRILIYDKNQYNFDNYKRLIDNLKEYNLQNKLQKNTIYYETFAEKNSLIYDCIFNDIQDINYLKNNRPYFYYLFYQCNGIYYFFNINIRELEPQIIFKKHLENHFRVKNYDVRLLTYFLNHSDFYDFNEIYGIPQFMKKETLEKNDIDKPELIDSFSLHYEEDVIIYKHQSNTTVFLHTKEIKKNTNDASKKIVISKIQFEDLKRLVLFMDTNRKNVDEINMLYKIIIKNYPIEKIFENIYRNKDTAIYIFVNEFRASSLLMSKDEFNILVSNTNVFDKTIISISGMKKDIEKKVKNFIQFITYENNYSTYMIKIIIILAFEQIINENKIALDIFKTIKNIVNIINENNKKNLYKENIDLVYIFDEILRYKETITQSVQDTWEDIFNEFLAFEVKKEKNN</sequence>
<evidence type="ECO:0000313" key="2">
    <source>
        <dbReference type="EMBL" id="WUR03284.1"/>
    </source>
</evidence>
<dbReference type="RefSeq" id="XP_065329429.1">
    <property type="nucleotide sequence ID" value="XM_065473357.1"/>
</dbReference>
<dbReference type="GeneID" id="90541100"/>
<proteinExistence type="predicted"/>